<dbReference type="SUPFAM" id="SSF47090">
    <property type="entry name" value="PGBD-like"/>
    <property type="match status" value="2"/>
</dbReference>
<accession>U7QRK2</accession>
<proteinExistence type="predicted"/>
<feature type="compositionally biased region" description="Low complexity" evidence="1">
    <location>
        <begin position="107"/>
        <end position="124"/>
    </location>
</feature>
<dbReference type="Pfam" id="PF01471">
    <property type="entry name" value="PG_binding_1"/>
    <property type="match status" value="2"/>
</dbReference>
<evidence type="ECO:0000256" key="1">
    <source>
        <dbReference type="SAM" id="MobiDB-lite"/>
    </source>
</evidence>
<protein>
    <submittedName>
        <fullName evidence="3">Putative peptidoglycan binding domain protein</fullName>
    </submittedName>
</protein>
<dbReference type="EMBL" id="AUZM01000001">
    <property type="protein sequence ID" value="ERT09887.1"/>
    <property type="molecule type" value="Genomic_DNA"/>
</dbReference>
<dbReference type="PATRIC" id="fig|1348334.3.peg.19"/>
<evidence type="ECO:0000313" key="4">
    <source>
        <dbReference type="Proteomes" id="UP000017127"/>
    </source>
</evidence>
<reference evidence="3 4" key="1">
    <citation type="journal article" date="2013" name="Front. Microbiol.">
        <title>Comparative genomic analyses of the cyanobacterium, Lyngbya aestuarii BL J, a powerful hydrogen producer.</title>
        <authorList>
            <person name="Kothari A."/>
            <person name="Vaughn M."/>
            <person name="Garcia-Pichel F."/>
        </authorList>
    </citation>
    <scope>NUCLEOTIDE SEQUENCE [LARGE SCALE GENOMIC DNA]</scope>
    <source>
        <strain evidence="3 4">BL J</strain>
    </source>
</reference>
<dbReference type="AlphaFoldDB" id="U7QRK2"/>
<sequence length="206" mass="21837">MKLAQRSIWVVLSSLLTVGTLGGVITTVFPVMAQTNLTRPTLQTGSQGTEVFELQAALKLLGYYTGEVDGVYAESTAEAVSQFQEAANLPVTGVTNPATWDRLFPPSETSSTSTSTANTCVCTSPTASTSENSSPVKASFPVLRLGMRGEAVVGLQERLRAKGFLRGQADGVFGSQTQAAVKAAQEQYQLKPDGVVGSQTWMLILR</sequence>
<organism evidence="3 4">
    <name type="scientific">Lyngbya aestuarii BL J</name>
    <dbReference type="NCBI Taxonomy" id="1348334"/>
    <lineage>
        <taxon>Bacteria</taxon>
        <taxon>Bacillati</taxon>
        <taxon>Cyanobacteriota</taxon>
        <taxon>Cyanophyceae</taxon>
        <taxon>Oscillatoriophycideae</taxon>
        <taxon>Oscillatoriales</taxon>
        <taxon>Microcoleaceae</taxon>
        <taxon>Lyngbya</taxon>
    </lineage>
</organism>
<dbReference type="InterPro" id="IPR002477">
    <property type="entry name" value="Peptidoglycan-bd-like"/>
</dbReference>
<dbReference type="RefSeq" id="WP_023063949.1">
    <property type="nucleotide sequence ID" value="NZ_AUZM01000001.1"/>
</dbReference>
<feature type="domain" description="Peptidoglycan binding-like" evidence="2">
    <location>
        <begin position="47"/>
        <end position="103"/>
    </location>
</feature>
<keyword evidence="4" id="KW-1185">Reference proteome</keyword>
<dbReference type="Gene3D" id="1.10.101.10">
    <property type="entry name" value="PGBD-like superfamily/PGBD"/>
    <property type="match status" value="2"/>
</dbReference>
<name>U7QRK2_9CYAN</name>
<dbReference type="InterPro" id="IPR036365">
    <property type="entry name" value="PGBD-like_sf"/>
</dbReference>
<dbReference type="InterPro" id="IPR036366">
    <property type="entry name" value="PGBDSf"/>
</dbReference>
<evidence type="ECO:0000313" key="3">
    <source>
        <dbReference type="EMBL" id="ERT09887.1"/>
    </source>
</evidence>
<dbReference type="OrthoDB" id="529556at2"/>
<feature type="domain" description="Peptidoglycan binding-like" evidence="2">
    <location>
        <begin position="148"/>
        <end position="202"/>
    </location>
</feature>
<dbReference type="Proteomes" id="UP000017127">
    <property type="component" value="Unassembled WGS sequence"/>
</dbReference>
<evidence type="ECO:0000259" key="2">
    <source>
        <dbReference type="Pfam" id="PF01471"/>
    </source>
</evidence>
<feature type="region of interest" description="Disordered" evidence="1">
    <location>
        <begin position="99"/>
        <end position="135"/>
    </location>
</feature>
<gene>
    <name evidence="3" type="ORF">M595_0019</name>
</gene>
<feature type="compositionally biased region" description="Polar residues" evidence="1">
    <location>
        <begin position="125"/>
        <end position="135"/>
    </location>
</feature>
<comment type="caution">
    <text evidence="3">The sequence shown here is derived from an EMBL/GenBank/DDBJ whole genome shotgun (WGS) entry which is preliminary data.</text>
</comment>